<dbReference type="Pfam" id="PF00990">
    <property type="entry name" value="GGDEF"/>
    <property type="match status" value="1"/>
</dbReference>
<dbReference type="Proteomes" id="UP000447833">
    <property type="component" value="Unassembled WGS sequence"/>
</dbReference>
<dbReference type="CDD" id="cd01949">
    <property type="entry name" value="GGDEF"/>
    <property type="match status" value="1"/>
</dbReference>
<evidence type="ECO:0000259" key="2">
    <source>
        <dbReference type="PROSITE" id="PS50887"/>
    </source>
</evidence>
<feature type="domain" description="GGDEF" evidence="2">
    <location>
        <begin position="219"/>
        <end position="348"/>
    </location>
</feature>
<feature type="transmembrane region" description="Helical" evidence="1">
    <location>
        <begin position="69"/>
        <end position="93"/>
    </location>
</feature>
<dbReference type="PROSITE" id="PS50887">
    <property type="entry name" value="GGDEF"/>
    <property type="match status" value="1"/>
</dbReference>
<dbReference type="EMBL" id="WMEY01000001">
    <property type="protein sequence ID" value="MYL61846.1"/>
    <property type="molecule type" value="Genomic_DNA"/>
</dbReference>
<sequence>MQSLLANFSILLFMHLCIQSLYYLTFQKRWPNHVAAVSHILIVAIGIICLYMLPVSLDGYLFDLRTIPMVILVLYHGYQFGIPVLIIIILARFAFPGEFIYLELFFTLLIPTFVTMLVRRKLVQNLTYLKVFFYFIGIWFISDAIVGHIISEDITVYSYLMRFISFQLSALIMYFFIQTSTKNLEMSEQLRFYAEHDSLTGLLNLRSFLRKARDHESHLLKVVAMLDLDFFKQINDTYGHLNGDRVLADFAAFLSEQDDWLVGRYGGEEFIVMLEAATKEEAYNRMKTLQRSLSKQQFITEMGEEIQNVSVSIGLAELDQQKPLMTSVERADKCLYKAKKNGRNQVCF</sequence>
<gene>
    <name evidence="3" type="ORF">GLW07_00615</name>
</gene>
<organism evidence="3 4">
    <name type="scientific">Guptibacillus hwajinpoensis</name>
    <dbReference type="NCBI Taxonomy" id="208199"/>
    <lineage>
        <taxon>Bacteria</taxon>
        <taxon>Bacillati</taxon>
        <taxon>Bacillota</taxon>
        <taxon>Bacilli</taxon>
        <taxon>Bacillales</taxon>
        <taxon>Guptibacillaceae</taxon>
        <taxon>Guptibacillus</taxon>
    </lineage>
</organism>
<comment type="caution">
    <text evidence="3">The sequence shown here is derived from an EMBL/GenBank/DDBJ whole genome shotgun (WGS) entry which is preliminary data.</text>
</comment>
<protein>
    <submittedName>
        <fullName evidence="3">Diguanylate cyclase</fullName>
    </submittedName>
</protein>
<evidence type="ECO:0000256" key="1">
    <source>
        <dbReference type="SAM" id="Phobius"/>
    </source>
</evidence>
<feature type="transmembrane region" description="Helical" evidence="1">
    <location>
        <begin position="5"/>
        <end position="24"/>
    </location>
</feature>
<dbReference type="PANTHER" id="PTHR45138:SF24">
    <property type="entry name" value="DIGUANYLATE CYCLASE DGCC-RELATED"/>
    <property type="match status" value="1"/>
</dbReference>
<feature type="transmembrane region" description="Helical" evidence="1">
    <location>
        <begin position="131"/>
        <end position="150"/>
    </location>
</feature>
<evidence type="ECO:0000313" key="4">
    <source>
        <dbReference type="Proteomes" id="UP000447833"/>
    </source>
</evidence>
<dbReference type="AlphaFoldDB" id="A0A845ETR4"/>
<feature type="transmembrane region" description="Helical" evidence="1">
    <location>
        <begin position="36"/>
        <end position="57"/>
    </location>
</feature>
<dbReference type="SUPFAM" id="SSF55073">
    <property type="entry name" value="Nucleotide cyclase"/>
    <property type="match status" value="1"/>
</dbReference>
<dbReference type="InterPro" id="IPR029787">
    <property type="entry name" value="Nucleotide_cyclase"/>
</dbReference>
<proteinExistence type="predicted"/>
<dbReference type="GO" id="GO:1902201">
    <property type="term" value="P:negative regulation of bacterial-type flagellum-dependent cell motility"/>
    <property type="evidence" value="ECO:0007669"/>
    <property type="project" value="TreeGrafter"/>
</dbReference>
<evidence type="ECO:0000313" key="3">
    <source>
        <dbReference type="EMBL" id="MYL61846.1"/>
    </source>
</evidence>
<dbReference type="GO" id="GO:0043709">
    <property type="term" value="P:cell adhesion involved in single-species biofilm formation"/>
    <property type="evidence" value="ECO:0007669"/>
    <property type="project" value="TreeGrafter"/>
</dbReference>
<dbReference type="InterPro" id="IPR043128">
    <property type="entry name" value="Rev_trsase/Diguanyl_cyclase"/>
</dbReference>
<dbReference type="NCBIfam" id="TIGR00254">
    <property type="entry name" value="GGDEF"/>
    <property type="match status" value="1"/>
</dbReference>
<feature type="transmembrane region" description="Helical" evidence="1">
    <location>
        <begin position="99"/>
        <end position="119"/>
    </location>
</feature>
<keyword evidence="1" id="KW-0812">Transmembrane</keyword>
<dbReference type="GO" id="GO:0005886">
    <property type="term" value="C:plasma membrane"/>
    <property type="evidence" value="ECO:0007669"/>
    <property type="project" value="TreeGrafter"/>
</dbReference>
<dbReference type="SMART" id="SM00267">
    <property type="entry name" value="GGDEF"/>
    <property type="match status" value="1"/>
</dbReference>
<name>A0A845ETR4_9BACL</name>
<dbReference type="RefSeq" id="WP_160917792.1">
    <property type="nucleotide sequence ID" value="NZ_WMEY01000001.1"/>
</dbReference>
<dbReference type="InterPro" id="IPR000160">
    <property type="entry name" value="GGDEF_dom"/>
</dbReference>
<dbReference type="InterPro" id="IPR050469">
    <property type="entry name" value="Diguanylate_Cyclase"/>
</dbReference>
<dbReference type="GO" id="GO:0052621">
    <property type="term" value="F:diguanylate cyclase activity"/>
    <property type="evidence" value="ECO:0007669"/>
    <property type="project" value="TreeGrafter"/>
</dbReference>
<dbReference type="PANTHER" id="PTHR45138">
    <property type="entry name" value="REGULATORY COMPONENTS OF SENSORY TRANSDUCTION SYSTEM"/>
    <property type="match status" value="1"/>
</dbReference>
<dbReference type="Gene3D" id="3.30.70.270">
    <property type="match status" value="1"/>
</dbReference>
<keyword evidence="1" id="KW-1133">Transmembrane helix</keyword>
<keyword evidence="1" id="KW-0472">Membrane</keyword>
<reference evidence="3 4" key="1">
    <citation type="submission" date="2019-11" db="EMBL/GenBank/DDBJ databases">
        <title>Genome sequences of 17 halophilic strains isolated from different environments.</title>
        <authorList>
            <person name="Furrow R.E."/>
        </authorList>
    </citation>
    <scope>NUCLEOTIDE SEQUENCE [LARGE SCALE GENOMIC DNA]</scope>
    <source>
        <strain evidence="3 4">22506_14_FS</strain>
    </source>
</reference>
<feature type="transmembrane region" description="Helical" evidence="1">
    <location>
        <begin position="156"/>
        <end position="177"/>
    </location>
</feature>
<accession>A0A845ETR4</accession>